<keyword evidence="5" id="KW-0732">Signal</keyword>
<comment type="similarity">
    <text evidence="2">Belongs to the class-A beta-lactamase family.</text>
</comment>
<comment type="catalytic activity">
    <reaction evidence="1">
        <text>a beta-lactam + H2O = a substituted beta-amino acid</text>
        <dbReference type="Rhea" id="RHEA:20401"/>
        <dbReference type="ChEBI" id="CHEBI:15377"/>
        <dbReference type="ChEBI" id="CHEBI:35627"/>
        <dbReference type="ChEBI" id="CHEBI:140347"/>
        <dbReference type="EC" id="3.5.2.6"/>
    </reaction>
</comment>
<evidence type="ECO:0000256" key="5">
    <source>
        <dbReference type="SAM" id="SignalP"/>
    </source>
</evidence>
<comment type="caution">
    <text evidence="7">The sequence shown here is derived from an EMBL/GenBank/DDBJ whole genome shotgun (WGS) entry which is preliminary data.</text>
</comment>
<feature type="domain" description="Beta-lactamase class A catalytic" evidence="6">
    <location>
        <begin position="78"/>
        <end position="303"/>
    </location>
</feature>
<dbReference type="GO" id="GO:0008800">
    <property type="term" value="F:beta-lactamase activity"/>
    <property type="evidence" value="ECO:0007669"/>
    <property type="project" value="UniProtKB-EC"/>
</dbReference>
<dbReference type="GO" id="GO:0046677">
    <property type="term" value="P:response to antibiotic"/>
    <property type="evidence" value="ECO:0007669"/>
    <property type="project" value="InterPro"/>
</dbReference>
<reference evidence="7" key="1">
    <citation type="submission" date="2021-04" db="EMBL/GenBank/DDBJ databases">
        <authorList>
            <person name="Pira H."/>
            <person name="Risdian C."/>
            <person name="Wink J."/>
        </authorList>
    </citation>
    <scope>NUCLEOTIDE SEQUENCE</scope>
    <source>
        <strain evidence="7">WH158</strain>
    </source>
</reference>
<dbReference type="EC" id="3.5.2.6" evidence="3"/>
<dbReference type="EMBL" id="JAGSPC010000001">
    <property type="protein sequence ID" value="MBV7258338.1"/>
    <property type="molecule type" value="Genomic_DNA"/>
</dbReference>
<sequence>MNTTSRLPFAALFAAALSFTTLPAAAQAEDGQTNELNANFDSAFGTDMREPQSFEAVYKEGFERRIVELADGDRGRIGVYAIDLGTGKEISVLGDQRFPMASTSKVAVAAAFLDGVDQGKWKLSDEFPLMIPVKSKKYSSTRAPVRTGNYVPAWELISLMISKSCNSCTDALLRVVGGPEAVNDWMGNAGFQDFQLSRDIATLVRDDGEYDPVEWIDPRDSASPRTMGLLVAGIYQGRWLSPQSRGLLMAALEETTTGRNRMNAVLPDSAQLAHKTGTLSRTASDIGVFRLPDGRAVAAAIYVTGQSANLVDEARNKRTARKMRDARIAEITRALYNGFAANAQQDQPNWTSAPRSGG</sequence>
<dbReference type="GO" id="GO:0030655">
    <property type="term" value="P:beta-lactam antibiotic catabolic process"/>
    <property type="evidence" value="ECO:0007669"/>
    <property type="project" value="InterPro"/>
</dbReference>
<evidence type="ECO:0000259" key="6">
    <source>
        <dbReference type="Pfam" id="PF13354"/>
    </source>
</evidence>
<dbReference type="InterPro" id="IPR045155">
    <property type="entry name" value="Beta-lactam_cat"/>
</dbReference>
<feature type="chain" id="PRO_5040809296" description="beta-lactamase" evidence="5">
    <location>
        <begin position="27"/>
        <end position="358"/>
    </location>
</feature>
<evidence type="ECO:0000313" key="7">
    <source>
        <dbReference type="EMBL" id="MBV7258338.1"/>
    </source>
</evidence>
<protein>
    <recommendedName>
        <fullName evidence="3">beta-lactamase</fullName>
        <ecNumber evidence="3">3.5.2.6</ecNumber>
    </recommendedName>
</protein>
<evidence type="ECO:0000256" key="3">
    <source>
        <dbReference type="ARBA" id="ARBA00012865"/>
    </source>
</evidence>
<dbReference type="Pfam" id="PF13354">
    <property type="entry name" value="Beta-lactamase2"/>
    <property type="match status" value="1"/>
</dbReference>
<evidence type="ECO:0000313" key="8">
    <source>
        <dbReference type="Proteomes" id="UP001138681"/>
    </source>
</evidence>
<organism evidence="7 8">
    <name type="scientific">Erythrobacter crassostreae</name>
    <dbReference type="NCBI Taxonomy" id="2828328"/>
    <lineage>
        <taxon>Bacteria</taxon>
        <taxon>Pseudomonadati</taxon>
        <taxon>Pseudomonadota</taxon>
        <taxon>Alphaproteobacteria</taxon>
        <taxon>Sphingomonadales</taxon>
        <taxon>Erythrobacteraceae</taxon>
        <taxon>Erythrobacter/Porphyrobacter group</taxon>
        <taxon>Erythrobacter</taxon>
    </lineage>
</organism>
<feature type="signal peptide" evidence="5">
    <location>
        <begin position="1"/>
        <end position="26"/>
    </location>
</feature>
<evidence type="ECO:0000256" key="1">
    <source>
        <dbReference type="ARBA" id="ARBA00001526"/>
    </source>
</evidence>
<dbReference type="Proteomes" id="UP001138681">
    <property type="component" value="Unassembled WGS sequence"/>
</dbReference>
<proteinExistence type="inferred from homology"/>
<dbReference type="InterPro" id="IPR000871">
    <property type="entry name" value="Beta-lactam_class-A"/>
</dbReference>
<evidence type="ECO:0000256" key="4">
    <source>
        <dbReference type="ARBA" id="ARBA00022801"/>
    </source>
</evidence>
<gene>
    <name evidence="7" type="ORF">KCG46_01970</name>
</gene>
<dbReference type="AlphaFoldDB" id="A0A9X1JM25"/>
<keyword evidence="4 7" id="KW-0378">Hydrolase</keyword>
<evidence type="ECO:0000256" key="2">
    <source>
        <dbReference type="ARBA" id="ARBA00009009"/>
    </source>
</evidence>
<accession>A0A9X1JM25</accession>
<dbReference type="RefSeq" id="WP_218403669.1">
    <property type="nucleotide sequence ID" value="NZ_JAGSPC010000001.1"/>
</dbReference>
<dbReference type="PANTHER" id="PTHR35333">
    <property type="entry name" value="BETA-LACTAMASE"/>
    <property type="match status" value="1"/>
</dbReference>
<name>A0A9X1JM25_9SPHN</name>
<dbReference type="InterPro" id="IPR023650">
    <property type="entry name" value="Beta-lactam_class-A_AS"/>
</dbReference>
<dbReference type="PROSITE" id="PS00146">
    <property type="entry name" value="BETA_LACTAMASE_A"/>
    <property type="match status" value="1"/>
</dbReference>
<dbReference type="PANTHER" id="PTHR35333:SF3">
    <property type="entry name" value="BETA-LACTAMASE-TYPE TRANSPEPTIDASE FOLD CONTAINING PROTEIN"/>
    <property type="match status" value="1"/>
</dbReference>
<keyword evidence="8" id="KW-1185">Reference proteome</keyword>